<gene>
    <name evidence="1" type="ORF">TSPI_03748</name>
</gene>
<name>A0ABR3K856_TRISP</name>
<protein>
    <submittedName>
        <fullName evidence="1">Uncharacterized protein</fullName>
    </submittedName>
</protein>
<reference evidence="1 2" key="1">
    <citation type="submission" date="2024-07" db="EMBL/GenBank/DDBJ databases">
        <title>Enhanced genomic and transcriptomic resources for Trichinella pseudospiralis and T. spiralis underpin the discovery of pronounced molecular differences between stages and species.</title>
        <authorList>
            <person name="Pasi K.K."/>
            <person name="La Rosa G."/>
            <person name="Gomez-Morales M.A."/>
            <person name="Tosini F."/>
            <person name="Sumanam S."/>
            <person name="Young N.D."/>
            <person name="Chang B.C."/>
            <person name="Robin G.B."/>
        </authorList>
    </citation>
    <scope>NUCLEOTIDE SEQUENCE [LARGE SCALE GENOMIC DNA]</scope>
    <source>
        <strain evidence="1">ISS534</strain>
    </source>
</reference>
<dbReference type="Proteomes" id="UP001558632">
    <property type="component" value="Unassembled WGS sequence"/>
</dbReference>
<sequence length="81" mass="9668">MYIYIYTSTVKKSYYSKDIVFCFFSIFDIWPFERSHFRMFDTPRLAVLGRCDFCSSTCWPDLRAYSIVYNAVQKKKTVASN</sequence>
<proteinExistence type="predicted"/>
<comment type="caution">
    <text evidence="1">The sequence shown here is derived from an EMBL/GenBank/DDBJ whole genome shotgun (WGS) entry which is preliminary data.</text>
</comment>
<accession>A0ABR3K856</accession>
<organism evidence="1 2">
    <name type="scientific">Trichinella spiralis</name>
    <name type="common">Trichina worm</name>
    <dbReference type="NCBI Taxonomy" id="6334"/>
    <lineage>
        <taxon>Eukaryota</taxon>
        <taxon>Metazoa</taxon>
        <taxon>Ecdysozoa</taxon>
        <taxon>Nematoda</taxon>
        <taxon>Enoplea</taxon>
        <taxon>Dorylaimia</taxon>
        <taxon>Trichinellida</taxon>
        <taxon>Trichinellidae</taxon>
        <taxon>Trichinella</taxon>
    </lineage>
</organism>
<evidence type="ECO:0000313" key="1">
    <source>
        <dbReference type="EMBL" id="KAL1231068.1"/>
    </source>
</evidence>
<evidence type="ECO:0000313" key="2">
    <source>
        <dbReference type="Proteomes" id="UP001558632"/>
    </source>
</evidence>
<keyword evidence="2" id="KW-1185">Reference proteome</keyword>
<dbReference type="EMBL" id="JBEUSY010000461">
    <property type="protein sequence ID" value="KAL1231068.1"/>
    <property type="molecule type" value="Genomic_DNA"/>
</dbReference>